<evidence type="ECO:0000256" key="2">
    <source>
        <dbReference type="SAM" id="Phobius"/>
    </source>
</evidence>
<name>A0A5B8JEL5_9ACTN</name>
<gene>
    <name evidence="3" type="ORF">FQU76_31000</name>
</gene>
<proteinExistence type="predicted"/>
<feature type="compositionally biased region" description="Basic and acidic residues" evidence="1">
    <location>
        <begin position="1"/>
        <end position="23"/>
    </location>
</feature>
<accession>A0A5B8JEL5</accession>
<evidence type="ECO:0000256" key="1">
    <source>
        <dbReference type="SAM" id="MobiDB-lite"/>
    </source>
</evidence>
<feature type="region of interest" description="Disordered" evidence="1">
    <location>
        <begin position="1"/>
        <end position="34"/>
    </location>
</feature>
<keyword evidence="2" id="KW-0472">Membrane</keyword>
<feature type="transmembrane region" description="Helical" evidence="2">
    <location>
        <begin position="39"/>
        <end position="60"/>
    </location>
</feature>
<dbReference type="Proteomes" id="UP000320580">
    <property type="component" value="Chromosome"/>
</dbReference>
<evidence type="ECO:0000313" key="3">
    <source>
        <dbReference type="EMBL" id="QDY80205.1"/>
    </source>
</evidence>
<sequence length="61" mass="6503">MADGDFYTRDRPPDAGLPEDRPRGSGGGPPGARLPHSRLWRAGMIALAVVVVIAFGIMLFP</sequence>
<keyword evidence="2" id="KW-0812">Transmembrane</keyword>
<dbReference type="EMBL" id="CP042266">
    <property type="protein sequence ID" value="QDY80205.1"/>
    <property type="molecule type" value="Genomic_DNA"/>
</dbReference>
<dbReference type="KEGG" id="sqz:FQU76_31000"/>
<evidence type="ECO:0000313" key="4">
    <source>
        <dbReference type="Proteomes" id="UP000320580"/>
    </source>
</evidence>
<protein>
    <submittedName>
        <fullName evidence="3">Uncharacterized protein</fullName>
    </submittedName>
</protein>
<dbReference type="RefSeq" id="WP_146483602.1">
    <property type="nucleotide sequence ID" value="NZ_CP042266.1"/>
</dbReference>
<dbReference type="AlphaFoldDB" id="A0A5B8JEL5"/>
<keyword evidence="4" id="KW-1185">Reference proteome</keyword>
<reference evidence="3 4" key="1">
    <citation type="submission" date="2019-07" db="EMBL/GenBank/DDBJ databases">
        <authorList>
            <person name="Zhu P."/>
        </authorList>
    </citation>
    <scope>NUCLEOTIDE SEQUENCE [LARGE SCALE GENOMIC DNA]</scope>
    <source>
        <strain evidence="3 4">SSL-25</strain>
    </source>
</reference>
<organism evidence="3 4">
    <name type="scientific">Streptomyces qinzhouensis</name>
    <dbReference type="NCBI Taxonomy" id="2599401"/>
    <lineage>
        <taxon>Bacteria</taxon>
        <taxon>Bacillati</taxon>
        <taxon>Actinomycetota</taxon>
        <taxon>Actinomycetes</taxon>
        <taxon>Kitasatosporales</taxon>
        <taxon>Streptomycetaceae</taxon>
        <taxon>Streptomyces</taxon>
    </lineage>
</organism>
<keyword evidence="2" id="KW-1133">Transmembrane helix</keyword>